<dbReference type="InterPro" id="IPR041416">
    <property type="entry name" value="IL-1RAcP-like_ig"/>
</dbReference>
<dbReference type="Pfam" id="PF01582">
    <property type="entry name" value="TIR"/>
    <property type="match status" value="1"/>
</dbReference>
<organism evidence="19 20">
    <name type="scientific">Erpetoichthys calabaricus</name>
    <name type="common">Rope fish</name>
    <name type="synonym">Calamoichthys calabaricus</name>
    <dbReference type="NCBI Taxonomy" id="27687"/>
    <lineage>
        <taxon>Eukaryota</taxon>
        <taxon>Metazoa</taxon>
        <taxon>Chordata</taxon>
        <taxon>Craniata</taxon>
        <taxon>Vertebrata</taxon>
        <taxon>Euteleostomi</taxon>
        <taxon>Actinopterygii</taxon>
        <taxon>Polypteriformes</taxon>
        <taxon>Polypteridae</taxon>
        <taxon>Erpetoichthys</taxon>
    </lineage>
</organism>
<keyword evidence="8" id="KW-0520">NAD</keyword>
<dbReference type="InterPro" id="IPR035897">
    <property type="entry name" value="Toll_tir_struct_dom_sf"/>
</dbReference>
<evidence type="ECO:0000313" key="20">
    <source>
        <dbReference type="Proteomes" id="UP000694620"/>
    </source>
</evidence>
<dbReference type="PANTHER" id="PTHR11890:SF20">
    <property type="entry name" value="INTERLEUKIN-1 RECEPTOR ACCESSORY PROTEIN"/>
    <property type="match status" value="1"/>
</dbReference>
<evidence type="ECO:0000256" key="14">
    <source>
        <dbReference type="ARBA" id="ARBA00023319"/>
    </source>
</evidence>
<proteinExistence type="inferred from homology"/>
<evidence type="ECO:0000256" key="13">
    <source>
        <dbReference type="ARBA" id="ARBA00023198"/>
    </source>
</evidence>
<keyword evidence="4 16" id="KW-0732">Signal</keyword>
<dbReference type="Gene3D" id="3.40.50.10140">
    <property type="entry name" value="Toll/interleukin-1 receptor homology (TIR) domain"/>
    <property type="match status" value="1"/>
</dbReference>
<keyword evidence="11" id="KW-0675">Receptor</keyword>
<evidence type="ECO:0000256" key="12">
    <source>
        <dbReference type="ARBA" id="ARBA00023180"/>
    </source>
</evidence>
<sequence length="657" mass="75189">MVLNPWLFILCNTAAIFSFSGTSPSSENHQSDSCYDWGVYDAKSLQIYDGELGKLTCPLFSEARYNYSTSLASGLSLLWYWIRQGQDLEEPIDFRLPDNRILKERDVVWFQPSAVNDSGLYICMLRNSTFCQRVAVPLSVLQKDPSSCVSSKMKHNKMMIPLETKGDLHCPDIEGYYPPSLQPSIRWYKDCQPLKDKSFEKEVIGDRIVIYIMRKDYAGNYTCIVNYTLHNRSHVLTRTTTVRVVGMPSKRKPVIHHPNKDQEVVKVSLGDTAELLCHVYFPFLMNSPTEAWWTVDGKKLEPFTTERYQLSSSFESTELDDRTIKILLKIMHFTEEDLKHNYVCFAKNNEGEVSSQAFLKLRVTYTMELACGLGITLFIVVSLVIVYHVYWLELVLLYRANFGTDEANTDGKEYDVYISYARNAEEEEFVLLTLRAVLENEFGYKVCIFDRDSLPGGNVSDAALSFIVRSRRVLVVLSPDYLTEKSISVLEFRLGLLCQEMGSTKVIAIKFKPVALPTFEKWQLRETTFLKWKGKKSRCLHSEFWKRLRFALPLRGLSAGPRLIDSCSSHSDLNANALSAKRDLPRQKTDGVIGPYTNLRRHERIAPPCPKCVRCLQNGATWRWKTESIQGSHNAVQPILSTCSNPSKHKNLHLSTE</sequence>
<evidence type="ECO:0000256" key="8">
    <source>
        <dbReference type="ARBA" id="ARBA00023027"/>
    </source>
</evidence>
<dbReference type="InterPro" id="IPR015621">
    <property type="entry name" value="IL-1_rcpt_fam"/>
</dbReference>
<protein>
    <submittedName>
        <fullName evidence="19">Interleukin 1 receptor accessory protein</fullName>
    </submittedName>
</protein>
<feature type="chain" id="PRO_5034084724" evidence="16">
    <location>
        <begin position="19"/>
        <end position="657"/>
    </location>
</feature>
<reference evidence="19" key="3">
    <citation type="submission" date="2025-09" db="UniProtKB">
        <authorList>
            <consortium name="Ensembl"/>
        </authorList>
    </citation>
    <scope>IDENTIFICATION</scope>
</reference>
<dbReference type="InterPro" id="IPR004074">
    <property type="entry name" value="IL-1_rcpt_I/II-typ"/>
</dbReference>
<evidence type="ECO:0000256" key="7">
    <source>
        <dbReference type="ARBA" id="ARBA00022989"/>
    </source>
</evidence>
<keyword evidence="20" id="KW-1185">Reference proteome</keyword>
<feature type="domain" description="Ig-like" evidence="18">
    <location>
        <begin position="253"/>
        <end position="360"/>
    </location>
</feature>
<evidence type="ECO:0000256" key="1">
    <source>
        <dbReference type="ARBA" id="ARBA00004479"/>
    </source>
</evidence>
<dbReference type="PANTHER" id="PTHR11890">
    <property type="entry name" value="INTERLEUKIN-1 RECEPTOR FAMILY MEMBER"/>
    <property type="match status" value="1"/>
</dbReference>
<dbReference type="Proteomes" id="UP000694620">
    <property type="component" value="Chromosome 2"/>
</dbReference>
<evidence type="ECO:0000256" key="5">
    <source>
        <dbReference type="ARBA" id="ARBA00022737"/>
    </source>
</evidence>
<name>A0A8C4X6C0_ERPCA</name>
<evidence type="ECO:0000256" key="11">
    <source>
        <dbReference type="ARBA" id="ARBA00023170"/>
    </source>
</evidence>
<dbReference type="GO" id="GO:0006954">
    <property type="term" value="P:inflammatory response"/>
    <property type="evidence" value="ECO:0007669"/>
    <property type="project" value="UniProtKB-KW"/>
</dbReference>
<evidence type="ECO:0000313" key="19">
    <source>
        <dbReference type="Ensembl" id="ENSECRP00000008765.1"/>
    </source>
</evidence>
<keyword evidence="9 15" id="KW-0472">Membrane</keyword>
<evidence type="ECO:0000256" key="4">
    <source>
        <dbReference type="ARBA" id="ARBA00022729"/>
    </source>
</evidence>
<keyword evidence="14" id="KW-0393">Immunoglobulin domain</keyword>
<dbReference type="InterPro" id="IPR013783">
    <property type="entry name" value="Ig-like_fold"/>
</dbReference>
<feature type="domain" description="Ig-like" evidence="18">
    <location>
        <begin position="24"/>
        <end position="139"/>
    </location>
</feature>
<reference evidence="19" key="1">
    <citation type="submission" date="2021-06" db="EMBL/GenBank/DDBJ databases">
        <authorList>
            <consortium name="Wellcome Sanger Institute Data Sharing"/>
        </authorList>
    </citation>
    <scope>NUCLEOTIDE SEQUENCE [LARGE SCALE GENOMIC DNA]</scope>
</reference>
<comment type="similarity">
    <text evidence="2">Belongs to the interleukin-1 receptor family.</text>
</comment>
<keyword evidence="5" id="KW-0677">Repeat</keyword>
<feature type="signal peptide" evidence="16">
    <location>
        <begin position="1"/>
        <end position="18"/>
    </location>
</feature>
<dbReference type="SMART" id="SM00409">
    <property type="entry name" value="IG"/>
    <property type="match status" value="3"/>
</dbReference>
<dbReference type="SUPFAM" id="SSF52200">
    <property type="entry name" value="Toll/Interleukin receptor TIR domain"/>
    <property type="match status" value="1"/>
</dbReference>
<dbReference type="Gene3D" id="2.60.40.10">
    <property type="entry name" value="Immunoglobulins"/>
    <property type="match status" value="3"/>
</dbReference>
<evidence type="ECO:0000256" key="15">
    <source>
        <dbReference type="SAM" id="Phobius"/>
    </source>
</evidence>
<dbReference type="GO" id="GO:0016020">
    <property type="term" value="C:membrane"/>
    <property type="evidence" value="ECO:0007669"/>
    <property type="project" value="UniProtKB-SubCell"/>
</dbReference>
<keyword evidence="6" id="KW-0378">Hydrolase</keyword>
<feature type="domain" description="TIR" evidence="17">
    <location>
        <begin position="412"/>
        <end position="552"/>
    </location>
</feature>
<evidence type="ECO:0000256" key="9">
    <source>
        <dbReference type="ARBA" id="ARBA00023136"/>
    </source>
</evidence>
<keyword evidence="12" id="KW-0325">Glycoprotein</keyword>
<evidence type="ECO:0000256" key="16">
    <source>
        <dbReference type="SAM" id="SignalP"/>
    </source>
</evidence>
<keyword evidence="7 15" id="KW-1133">Transmembrane helix</keyword>
<accession>A0A8C4X6C0</accession>
<dbReference type="GO" id="GO:0004908">
    <property type="term" value="F:interleukin-1 receptor activity"/>
    <property type="evidence" value="ECO:0007669"/>
    <property type="project" value="InterPro"/>
</dbReference>
<dbReference type="AlphaFoldDB" id="A0A8C4X6C0"/>
<evidence type="ECO:0000259" key="18">
    <source>
        <dbReference type="PROSITE" id="PS50835"/>
    </source>
</evidence>
<feature type="domain" description="Ig-like" evidence="18">
    <location>
        <begin position="145"/>
        <end position="241"/>
    </location>
</feature>
<evidence type="ECO:0000256" key="2">
    <source>
        <dbReference type="ARBA" id="ARBA00009752"/>
    </source>
</evidence>
<evidence type="ECO:0000256" key="10">
    <source>
        <dbReference type="ARBA" id="ARBA00023157"/>
    </source>
</evidence>
<dbReference type="InterPro" id="IPR003599">
    <property type="entry name" value="Ig_sub"/>
</dbReference>
<gene>
    <name evidence="19" type="primary">IL1RAP</name>
</gene>
<dbReference type="Ensembl" id="ENSECRT00000008912.1">
    <property type="protein sequence ID" value="ENSECRP00000008765.1"/>
    <property type="gene ID" value="ENSECRG00000005884.1"/>
</dbReference>
<reference evidence="19" key="2">
    <citation type="submission" date="2025-08" db="UniProtKB">
        <authorList>
            <consortium name="Ensembl"/>
        </authorList>
    </citation>
    <scope>IDENTIFICATION</scope>
</reference>
<evidence type="ECO:0000259" key="17">
    <source>
        <dbReference type="PROSITE" id="PS50104"/>
    </source>
</evidence>
<evidence type="ECO:0000256" key="3">
    <source>
        <dbReference type="ARBA" id="ARBA00022692"/>
    </source>
</evidence>
<dbReference type="GeneTree" id="ENSGT01150000286976"/>
<keyword evidence="3 15" id="KW-0812">Transmembrane</keyword>
<keyword evidence="13" id="KW-0395">Inflammatory response</keyword>
<dbReference type="InterPro" id="IPR007110">
    <property type="entry name" value="Ig-like_dom"/>
</dbReference>
<dbReference type="GO" id="GO:0016787">
    <property type="term" value="F:hydrolase activity"/>
    <property type="evidence" value="ECO:0007669"/>
    <property type="project" value="UniProtKB-KW"/>
</dbReference>
<dbReference type="SUPFAM" id="SSF48726">
    <property type="entry name" value="Immunoglobulin"/>
    <property type="match status" value="3"/>
</dbReference>
<dbReference type="InterPro" id="IPR036179">
    <property type="entry name" value="Ig-like_dom_sf"/>
</dbReference>
<dbReference type="SMART" id="SM00255">
    <property type="entry name" value="TIR"/>
    <property type="match status" value="1"/>
</dbReference>
<dbReference type="Pfam" id="PF18452">
    <property type="entry name" value="Ig_6"/>
    <property type="match status" value="1"/>
</dbReference>
<dbReference type="PROSITE" id="PS50835">
    <property type="entry name" value="IG_LIKE"/>
    <property type="match status" value="3"/>
</dbReference>
<dbReference type="PRINTS" id="PR01537">
    <property type="entry name" value="INTRLKN1R1F"/>
</dbReference>
<dbReference type="InterPro" id="IPR000157">
    <property type="entry name" value="TIR_dom"/>
</dbReference>
<dbReference type="PROSITE" id="PS50104">
    <property type="entry name" value="TIR"/>
    <property type="match status" value="1"/>
</dbReference>
<dbReference type="PRINTS" id="PR01536">
    <property type="entry name" value="INTRLKN1R12F"/>
</dbReference>
<evidence type="ECO:0000256" key="6">
    <source>
        <dbReference type="ARBA" id="ARBA00022801"/>
    </source>
</evidence>
<feature type="transmembrane region" description="Helical" evidence="15">
    <location>
        <begin position="369"/>
        <end position="391"/>
    </location>
</feature>
<keyword evidence="10" id="KW-1015">Disulfide bond</keyword>
<dbReference type="FunFam" id="2.60.40.10:FF:000188">
    <property type="entry name" value="Interleukin-1 receptor accessory protein-like 1"/>
    <property type="match status" value="1"/>
</dbReference>
<comment type="subcellular location">
    <subcellularLocation>
        <location evidence="1">Membrane</location>
        <topology evidence="1">Single-pass type I membrane protein</topology>
    </subcellularLocation>
</comment>